<sequence length="67" mass="6739">MDAPDAALFGVSAVVAATVVAAVVVAGLLFGFDESVLRPFALLVAEPFAWIVVAALLVAVVGHAYIG</sequence>
<reference evidence="2 3" key="1">
    <citation type="submission" date="2016-10" db="EMBL/GenBank/DDBJ databases">
        <authorList>
            <person name="Varghese N."/>
            <person name="Submissions S."/>
        </authorList>
    </citation>
    <scope>NUCLEOTIDE SEQUENCE [LARGE SCALE GENOMIC DNA]</scope>
    <source>
        <strain evidence="2 3">CGMCC 1.6377</strain>
    </source>
</reference>
<keyword evidence="1" id="KW-0472">Membrane</keyword>
<keyword evidence="1" id="KW-0812">Transmembrane</keyword>
<dbReference type="EMBL" id="FOPZ01000002">
    <property type="protein sequence ID" value="SFH38012.1"/>
    <property type="molecule type" value="Genomic_DNA"/>
</dbReference>
<keyword evidence="3" id="KW-1185">Reference proteome</keyword>
<evidence type="ECO:0000313" key="2">
    <source>
        <dbReference type="EMBL" id="SFH38012.1"/>
    </source>
</evidence>
<dbReference type="AlphaFoldDB" id="A0A1I2ZJG7"/>
<dbReference type="Proteomes" id="UP000323537">
    <property type="component" value="Unassembled WGS sequence"/>
</dbReference>
<evidence type="ECO:0000256" key="1">
    <source>
        <dbReference type="SAM" id="Phobius"/>
    </source>
</evidence>
<feature type="transmembrane region" description="Helical" evidence="1">
    <location>
        <begin position="42"/>
        <end position="66"/>
    </location>
</feature>
<proteinExistence type="predicted"/>
<name>A0A1I2ZJG7_9EURY</name>
<keyword evidence="1" id="KW-1133">Transmembrane helix</keyword>
<dbReference type="RefSeq" id="WP_149783337.1">
    <property type="nucleotide sequence ID" value="NZ_BAAADP010000005.1"/>
</dbReference>
<organism evidence="2 3">
    <name type="scientific">Halorubrum aquaticum</name>
    <dbReference type="NCBI Taxonomy" id="387340"/>
    <lineage>
        <taxon>Archaea</taxon>
        <taxon>Methanobacteriati</taxon>
        <taxon>Methanobacteriota</taxon>
        <taxon>Stenosarchaea group</taxon>
        <taxon>Halobacteria</taxon>
        <taxon>Halobacteriales</taxon>
        <taxon>Haloferacaceae</taxon>
        <taxon>Halorubrum</taxon>
    </lineage>
</organism>
<gene>
    <name evidence="2" type="ORF">SAMN04488066_102181</name>
</gene>
<evidence type="ECO:0000313" key="3">
    <source>
        <dbReference type="Proteomes" id="UP000323537"/>
    </source>
</evidence>
<accession>A0A1I2ZJG7</accession>
<feature type="transmembrane region" description="Helical" evidence="1">
    <location>
        <begin position="6"/>
        <end position="30"/>
    </location>
</feature>
<protein>
    <submittedName>
        <fullName evidence="2">Uncharacterized protein</fullName>
    </submittedName>
</protein>